<dbReference type="InterPro" id="IPR016024">
    <property type="entry name" value="ARM-type_fold"/>
</dbReference>
<evidence type="ECO:0008006" key="4">
    <source>
        <dbReference type="Google" id="ProtNLM"/>
    </source>
</evidence>
<dbReference type="CDD" id="cd06174">
    <property type="entry name" value="MFS"/>
    <property type="match status" value="1"/>
</dbReference>
<sequence length="828" mass="91951">MYLVLAGVLMAVTMGYAAFADRLPAERLFKVFFVSGFCLLIGNWVLIAFAVTEAAFPAYFLLYEVTSDLLILHFSLYVNQNFETLQAKRLLPLVFGGAQFGTIAGGVFLALTAPLIGVPNILLIWSGLIVAAMALMLAHHRRFGVSPYFRPGRKSAGEFRQCLGQITHGLKFAKTSELVRYSSLALFFTAIMFYILSYSVNRVYAETFTTEESLTAFFGVLSAVTSTIALLIQFFMTNKLLHRFGVRTVNLIFPIASIVSFCLLIVSFSLPAAIFASVNKDAIMKAFRNPVRNLLFNALPNYMQGRARAMAAGLVLPMALALAGGILVLAQTYQVPIYFLIAGLGASVVYLYFNTKTNRAYVSGMISVLREKLFLPDQPLDVMYKSAGEELLRELRRGVQQPDDEISVAYAKKLVALFFHRSAEIILPRHETAGHAARDQLIKLLMPFNPPPLADYLWKQLDLADDHLKATILEWFFERRDERAVNLVETALASSNPRLAAVGVYGAHRFSLRRLYTGADRRWRELLTSGEMSDNAAGLELLARQPETRYQPQLLALLQHANTRVRYMALEALTHWPETVIPELSLVLENLSRDPDAKVRCCCVACYRLLPDAERVRLLQAAVEDTHAGVRQAAAGQISHENGRADTYLRDWILQNSGSTRAQEAALRVLLQHRPAREVLERIALGKAEDARVLALALGLLKGTAMPRESALELMEYVLEERLRQTIDLSLQAIEHVENPAAIGSIRAGLQSGDRRCVANAAEAVRHLDNKKLATVLGGLLDSVGPAGRIAADQTHRFQDIKDMLSWCRAGKDPWLRSCAEHALSAAR</sequence>
<feature type="transmembrane region" description="Helical" evidence="1">
    <location>
        <begin position="335"/>
        <end position="353"/>
    </location>
</feature>
<feature type="transmembrane region" description="Helical" evidence="1">
    <location>
        <begin position="178"/>
        <end position="196"/>
    </location>
</feature>
<keyword evidence="1" id="KW-0472">Membrane</keyword>
<evidence type="ECO:0000313" key="3">
    <source>
        <dbReference type="Proteomes" id="UP000177925"/>
    </source>
</evidence>
<organism evidence="2 3">
    <name type="scientific">Candidatus Muproteobacteria bacterium RBG_16_64_11</name>
    <dbReference type="NCBI Taxonomy" id="1817758"/>
    <lineage>
        <taxon>Bacteria</taxon>
        <taxon>Pseudomonadati</taxon>
        <taxon>Pseudomonadota</taxon>
        <taxon>Candidatus Muproteobacteria</taxon>
    </lineage>
</organism>
<dbReference type="AlphaFoldDB" id="A0A1F6TFY2"/>
<dbReference type="InterPro" id="IPR036259">
    <property type="entry name" value="MFS_trans_sf"/>
</dbReference>
<feature type="transmembrane region" description="Helical" evidence="1">
    <location>
        <begin position="118"/>
        <end position="138"/>
    </location>
</feature>
<dbReference type="Gene3D" id="1.25.10.10">
    <property type="entry name" value="Leucine-rich Repeat Variant"/>
    <property type="match status" value="1"/>
</dbReference>
<dbReference type="EMBL" id="MFSS01000030">
    <property type="protein sequence ID" value="OGI44008.1"/>
    <property type="molecule type" value="Genomic_DNA"/>
</dbReference>
<evidence type="ECO:0000256" key="1">
    <source>
        <dbReference type="SAM" id="Phobius"/>
    </source>
</evidence>
<evidence type="ECO:0000313" key="2">
    <source>
        <dbReference type="EMBL" id="OGI44008.1"/>
    </source>
</evidence>
<dbReference type="SUPFAM" id="SSF103473">
    <property type="entry name" value="MFS general substrate transporter"/>
    <property type="match status" value="1"/>
</dbReference>
<feature type="transmembrane region" description="Helical" evidence="1">
    <location>
        <begin position="58"/>
        <end position="78"/>
    </location>
</feature>
<dbReference type="STRING" id="1817758.A2150_03120"/>
<reference evidence="2 3" key="1">
    <citation type="journal article" date="2016" name="Nat. Commun.">
        <title>Thousands of microbial genomes shed light on interconnected biogeochemical processes in an aquifer system.</title>
        <authorList>
            <person name="Anantharaman K."/>
            <person name="Brown C.T."/>
            <person name="Hug L.A."/>
            <person name="Sharon I."/>
            <person name="Castelle C.J."/>
            <person name="Probst A.J."/>
            <person name="Thomas B.C."/>
            <person name="Singh A."/>
            <person name="Wilkins M.J."/>
            <person name="Karaoz U."/>
            <person name="Brodie E.L."/>
            <person name="Williams K.H."/>
            <person name="Hubbard S.S."/>
            <person name="Banfield J.F."/>
        </authorList>
    </citation>
    <scope>NUCLEOTIDE SEQUENCE [LARGE SCALE GENOMIC DNA]</scope>
</reference>
<gene>
    <name evidence="2" type="ORF">A2150_03120</name>
</gene>
<keyword evidence="1" id="KW-1133">Transmembrane helix</keyword>
<protein>
    <recommendedName>
        <fullName evidence="4">ADP,ATP carrier protein</fullName>
    </recommendedName>
</protein>
<dbReference type="SUPFAM" id="SSF48371">
    <property type="entry name" value="ARM repeat"/>
    <property type="match status" value="1"/>
</dbReference>
<feature type="transmembrane region" description="Helical" evidence="1">
    <location>
        <begin position="251"/>
        <end position="278"/>
    </location>
</feature>
<keyword evidence="1" id="KW-0812">Transmembrane</keyword>
<feature type="transmembrane region" description="Helical" evidence="1">
    <location>
        <begin position="90"/>
        <end position="111"/>
    </location>
</feature>
<feature type="transmembrane region" description="Helical" evidence="1">
    <location>
        <begin position="309"/>
        <end position="329"/>
    </location>
</feature>
<name>A0A1F6TFY2_9PROT</name>
<dbReference type="InterPro" id="IPR011989">
    <property type="entry name" value="ARM-like"/>
</dbReference>
<feature type="transmembrane region" description="Helical" evidence="1">
    <location>
        <begin position="216"/>
        <end position="236"/>
    </location>
</feature>
<dbReference type="Proteomes" id="UP000177925">
    <property type="component" value="Unassembled WGS sequence"/>
</dbReference>
<accession>A0A1F6TFY2</accession>
<proteinExistence type="predicted"/>
<feature type="transmembrane region" description="Helical" evidence="1">
    <location>
        <begin position="30"/>
        <end position="51"/>
    </location>
</feature>
<comment type="caution">
    <text evidence="2">The sequence shown here is derived from an EMBL/GenBank/DDBJ whole genome shotgun (WGS) entry which is preliminary data.</text>
</comment>